<feature type="domain" description="AMP-binding enzyme C-terminal" evidence="8">
    <location>
        <begin position="440"/>
        <end position="512"/>
    </location>
</feature>
<dbReference type="InterPro" id="IPR000873">
    <property type="entry name" value="AMP-dep_synth/lig_dom"/>
</dbReference>
<comment type="pathway">
    <text evidence="2">Lipid metabolism; fatty acid beta-oxidation.</text>
</comment>
<protein>
    <recommendedName>
        <fullName evidence="5">Long-chain-fatty-acid--CoA ligase</fullName>
        <ecNumber evidence="4">6.2.1.3</ecNumber>
    </recommendedName>
    <alternativeName>
        <fullName evidence="6">Long-chain acyl-CoA synthetase</fullName>
    </alternativeName>
</protein>
<reference evidence="9" key="1">
    <citation type="submission" date="2020-02" db="EMBL/GenBank/DDBJ databases">
        <authorList>
            <person name="Chen W.-M."/>
        </authorList>
    </citation>
    <scope>NUCLEOTIDE SEQUENCE</scope>
    <source>
        <strain evidence="9">NBD-18</strain>
    </source>
</reference>
<evidence type="ECO:0000256" key="3">
    <source>
        <dbReference type="ARBA" id="ARBA00022598"/>
    </source>
</evidence>
<dbReference type="EMBL" id="JAAGRN010000004">
    <property type="protein sequence ID" value="NDY83146.1"/>
    <property type="molecule type" value="Genomic_DNA"/>
</dbReference>
<feature type="domain" description="AMP-dependent synthetase/ligase" evidence="7">
    <location>
        <begin position="15"/>
        <end position="389"/>
    </location>
</feature>
<evidence type="ECO:0000256" key="1">
    <source>
        <dbReference type="ARBA" id="ARBA00004170"/>
    </source>
</evidence>
<gene>
    <name evidence="9" type="ORF">G3I67_07870</name>
</gene>
<dbReference type="GO" id="GO:0004467">
    <property type="term" value="F:long-chain fatty acid-CoA ligase activity"/>
    <property type="evidence" value="ECO:0007669"/>
    <property type="project" value="UniProtKB-EC"/>
</dbReference>
<organism evidence="9">
    <name type="scientific">Sheuella amnicola</name>
    <dbReference type="NCBI Taxonomy" id="2707330"/>
    <lineage>
        <taxon>Bacteria</taxon>
        <taxon>Pseudomonadati</taxon>
        <taxon>Pseudomonadota</taxon>
        <taxon>Betaproteobacteria</taxon>
        <taxon>Burkholderiales</taxon>
        <taxon>Alcaligenaceae</taxon>
        <taxon>Sheuella</taxon>
    </lineage>
</organism>
<name>A0A6B2QWX3_9BURK</name>
<keyword evidence="3" id="KW-0436">Ligase</keyword>
<evidence type="ECO:0000313" key="9">
    <source>
        <dbReference type="EMBL" id="NDY83146.1"/>
    </source>
</evidence>
<proteinExistence type="predicted"/>
<dbReference type="EC" id="6.2.1.3" evidence="4"/>
<dbReference type="InterPro" id="IPR042099">
    <property type="entry name" value="ANL_N_sf"/>
</dbReference>
<evidence type="ECO:0000256" key="2">
    <source>
        <dbReference type="ARBA" id="ARBA00005005"/>
    </source>
</evidence>
<dbReference type="NCBIfam" id="NF004814">
    <property type="entry name" value="PRK06164.1"/>
    <property type="match status" value="1"/>
</dbReference>
<comment type="caution">
    <text evidence="9">The sequence shown here is derived from an EMBL/GenBank/DDBJ whole genome shotgun (WGS) entry which is preliminary data.</text>
</comment>
<accession>A0A6B2QWX3</accession>
<dbReference type="AlphaFoldDB" id="A0A6B2QWX3"/>
<dbReference type="Gene3D" id="3.40.50.12780">
    <property type="entry name" value="N-terminal domain of ligase-like"/>
    <property type="match status" value="1"/>
</dbReference>
<evidence type="ECO:0000259" key="7">
    <source>
        <dbReference type="Pfam" id="PF00501"/>
    </source>
</evidence>
<evidence type="ECO:0000256" key="6">
    <source>
        <dbReference type="ARBA" id="ARBA00042773"/>
    </source>
</evidence>
<comment type="subcellular location">
    <subcellularLocation>
        <location evidence="1">Membrane</location>
        <topology evidence="1">Peripheral membrane protein</topology>
    </subcellularLocation>
</comment>
<dbReference type="InterPro" id="IPR025110">
    <property type="entry name" value="AMP-bd_C"/>
</dbReference>
<evidence type="ECO:0000256" key="5">
    <source>
        <dbReference type="ARBA" id="ARBA00039545"/>
    </source>
</evidence>
<dbReference type="InterPro" id="IPR050237">
    <property type="entry name" value="ATP-dep_AMP-bd_enzyme"/>
</dbReference>
<dbReference type="Pfam" id="PF00501">
    <property type="entry name" value="AMP-binding"/>
    <property type="match status" value="1"/>
</dbReference>
<dbReference type="GO" id="GO:0016020">
    <property type="term" value="C:membrane"/>
    <property type="evidence" value="ECO:0007669"/>
    <property type="project" value="UniProtKB-SubCell"/>
</dbReference>
<dbReference type="PANTHER" id="PTHR43767:SF8">
    <property type="entry name" value="LONG-CHAIN-FATTY-ACID--COA LIGASE"/>
    <property type="match status" value="1"/>
</dbReference>
<dbReference type="PANTHER" id="PTHR43767">
    <property type="entry name" value="LONG-CHAIN-FATTY-ACID--COA LIGASE"/>
    <property type="match status" value="1"/>
</dbReference>
<dbReference type="SUPFAM" id="SSF56801">
    <property type="entry name" value="Acetyl-CoA synthetase-like"/>
    <property type="match status" value="1"/>
</dbReference>
<evidence type="ECO:0000259" key="8">
    <source>
        <dbReference type="Pfam" id="PF13193"/>
    </source>
</evidence>
<dbReference type="Pfam" id="PF13193">
    <property type="entry name" value="AMP-binding_C"/>
    <property type="match status" value="1"/>
</dbReference>
<dbReference type="InterPro" id="IPR045851">
    <property type="entry name" value="AMP-bd_C_sf"/>
</dbReference>
<dbReference type="Gene3D" id="3.30.300.30">
    <property type="match status" value="1"/>
</dbReference>
<dbReference type="RefSeq" id="WP_163653852.1">
    <property type="nucleotide sequence ID" value="NZ_JAAGRN010000004.1"/>
</dbReference>
<sequence length="536" mass="58243">MPSSTHFAERLATLAKTHANHPALIDRHVSTSYSELHRQVGQLAGNLATLGIKPHDRVAIWLPNCLAWIQSFLACAHLGATVLAVNTRFRSKEVADIIERGKADWLIMWPDFKGIAFAEILADVEQQVLKRLRAVITLGDPDSPAINAIAARKLNVHNFDAQLNAPCPPPEPFGNAGVLCFTTSGTTSLPKFVLHDHVSLITHGDGMKAAYGYDEHSRIFASAPFCGAFGFCTLSGGLVTGSTVVCEPVSDTDSTLEQIERHRITHTYANNESILKLFETASSPKVFESCRLFGFAVFSPAITNLLEQAERNHVALTGLYGSSEMQALVAAQPIDPSQGDISVRYLAGGRLIHPGARVRVRDPESGQILPNGESGEIEINSPSHMVGYLDNPEATAKAVTDDGYFKTGDLGYCVSDRQFVFQTRMGDSFRLSGFLVNPAEIEQVVETLPGVKACQVVGATLGTKILPVAFVILQSGASAQPESWTAECKRRMAGFKVPVRFEVLTEFPSITSANAVKIQKHKMREMADRLLASENY</sequence>
<evidence type="ECO:0000256" key="4">
    <source>
        <dbReference type="ARBA" id="ARBA00026121"/>
    </source>
</evidence>